<accession>A0A1C3NLR3</accession>
<dbReference type="AlphaFoldDB" id="A0A1C3NLR3"/>
<gene>
    <name evidence="4" type="ORF">XBLMG947_2134</name>
    <name evidence="3" type="ORF">XbrCFBP1976_10285</name>
</gene>
<dbReference type="PANTHER" id="PTHR36920:SF1">
    <property type="entry name" value="OUTER MEMBRANE PROTEIN W"/>
    <property type="match status" value="1"/>
</dbReference>
<dbReference type="InterPro" id="IPR005618">
    <property type="entry name" value="OMPW"/>
</dbReference>
<dbReference type="Proteomes" id="UP000239710">
    <property type="component" value="Unassembled WGS sequence"/>
</dbReference>
<dbReference type="STRING" id="56449.XBLMG947_2134"/>
<feature type="region of interest" description="Disordered" evidence="1">
    <location>
        <begin position="25"/>
        <end position="56"/>
    </location>
</feature>
<dbReference type="Gene3D" id="2.40.160.20">
    <property type="match status" value="1"/>
</dbReference>
<feature type="chain" id="PRO_5008679234" description="Outer membrane protein" evidence="2">
    <location>
        <begin position="24"/>
        <end position="241"/>
    </location>
</feature>
<dbReference type="GO" id="GO:0019867">
    <property type="term" value="C:outer membrane"/>
    <property type="evidence" value="ECO:0007669"/>
    <property type="project" value="InterPro"/>
</dbReference>
<evidence type="ECO:0008006" key="7">
    <source>
        <dbReference type="Google" id="ProtNLM"/>
    </source>
</evidence>
<sequence length="241" mass="25008">MRSISILSLAAVTALAIAPSAFAQDTTTTSDTSSTTTSDASSTSSSAMSSSAMSSSGDTASGKHWAVVGGVALLNPKNNPAPGLDVDGGPAPTLSANYYINDNWALELWGAADKFNHRVNADGVGKVGTVDQQPIAISGQYHFGEADNVFRPFVGVGYYESNFSNEKIDAASTTGQHVGLSTAKGVIGTVGVDMNINSTWFARADARYMRSRPELRVGGQGTGSELELDPWTVGFGVGARF</sequence>
<dbReference type="SUPFAM" id="SSF56925">
    <property type="entry name" value="OMPA-like"/>
    <property type="match status" value="1"/>
</dbReference>
<dbReference type="InterPro" id="IPR011250">
    <property type="entry name" value="OMP/PagP_B-barrel"/>
</dbReference>
<evidence type="ECO:0000256" key="2">
    <source>
        <dbReference type="SAM" id="SignalP"/>
    </source>
</evidence>
<protein>
    <recommendedName>
        <fullName evidence="7">Outer membrane protein</fullName>
    </recommendedName>
</protein>
<evidence type="ECO:0000313" key="4">
    <source>
        <dbReference type="EMBL" id="SBV51346.1"/>
    </source>
</evidence>
<evidence type="ECO:0000313" key="5">
    <source>
        <dbReference type="Proteomes" id="UP000092503"/>
    </source>
</evidence>
<evidence type="ECO:0000256" key="1">
    <source>
        <dbReference type="SAM" id="MobiDB-lite"/>
    </source>
</evidence>
<organism evidence="4 5">
    <name type="scientific">Xanthomonas bromi</name>
    <dbReference type="NCBI Taxonomy" id="56449"/>
    <lineage>
        <taxon>Bacteria</taxon>
        <taxon>Pseudomonadati</taxon>
        <taxon>Pseudomonadota</taxon>
        <taxon>Gammaproteobacteria</taxon>
        <taxon>Lysobacterales</taxon>
        <taxon>Lysobacteraceae</taxon>
        <taxon>Xanthomonas</taxon>
    </lineage>
</organism>
<proteinExistence type="predicted"/>
<dbReference type="OrthoDB" id="9807574at2"/>
<dbReference type="RefSeq" id="WP_065468459.1">
    <property type="nucleotide sequence ID" value="NZ_FLTX01000034.1"/>
</dbReference>
<dbReference type="EMBL" id="FLTX01000034">
    <property type="protein sequence ID" value="SBV51346.1"/>
    <property type="molecule type" value="Genomic_DNA"/>
</dbReference>
<dbReference type="Proteomes" id="UP000092503">
    <property type="component" value="Unassembled WGS sequence"/>
</dbReference>
<dbReference type="EMBL" id="MDCE01000012">
    <property type="protein sequence ID" value="PPV06904.1"/>
    <property type="molecule type" value="Genomic_DNA"/>
</dbReference>
<reference evidence="4 5" key="1">
    <citation type="submission" date="2016-06" db="EMBL/GenBank/DDBJ databases">
        <authorList>
            <person name="Kjaerup R.B."/>
            <person name="Dalgaard T.S."/>
            <person name="Juul-Madsen H.R."/>
        </authorList>
    </citation>
    <scope>NUCLEOTIDE SEQUENCE [LARGE SCALE GENOMIC DNA]</scope>
    <source>
        <strain evidence="4">LMG947</strain>
    </source>
</reference>
<evidence type="ECO:0000313" key="3">
    <source>
        <dbReference type="EMBL" id="PPV06904.1"/>
    </source>
</evidence>
<keyword evidence="6" id="KW-1185">Reference proteome</keyword>
<dbReference type="PANTHER" id="PTHR36920">
    <property type="match status" value="1"/>
</dbReference>
<dbReference type="Pfam" id="PF03922">
    <property type="entry name" value="OmpW"/>
    <property type="match status" value="1"/>
</dbReference>
<reference evidence="3 6" key="2">
    <citation type="submission" date="2016-08" db="EMBL/GenBank/DDBJ databases">
        <title>Evolution of the type three secretion system and type three effector repertoires in Xanthomonas.</title>
        <authorList>
            <person name="Merda D."/>
            <person name="Briand M."/>
            <person name="Bosis E."/>
            <person name="Rousseau C."/>
            <person name="Portier P."/>
            <person name="Jacques M.-A."/>
            <person name="Fischer-Le Saux M."/>
        </authorList>
    </citation>
    <scope>NUCLEOTIDE SEQUENCE [LARGE SCALE GENOMIC DNA]</scope>
    <source>
        <strain evidence="3 6">CFBP1976</strain>
    </source>
</reference>
<dbReference type="GO" id="GO:0055085">
    <property type="term" value="P:transmembrane transport"/>
    <property type="evidence" value="ECO:0007669"/>
    <property type="project" value="TreeGrafter"/>
</dbReference>
<keyword evidence="2" id="KW-0732">Signal</keyword>
<name>A0A1C3NLR3_9XANT</name>
<evidence type="ECO:0000313" key="6">
    <source>
        <dbReference type="Proteomes" id="UP000239710"/>
    </source>
</evidence>
<feature type="signal peptide" evidence="2">
    <location>
        <begin position="1"/>
        <end position="23"/>
    </location>
</feature>